<evidence type="ECO:0000256" key="4">
    <source>
        <dbReference type="ARBA" id="ARBA00022475"/>
    </source>
</evidence>
<dbReference type="PANTHER" id="PTHR22911">
    <property type="entry name" value="ACYL-MALONYL CONDENSING ENZYME-RELATED"/>
    <property type="match status" value="1"/>
</dbReference>
<gene>
    <name evidence="10" type="ORF">FHW37_102497</name>
</gene>
<evidence type="ECO:0000256" key="6">
    <source>
        <dbReference type="ARBA" id="ARBA00022989"/>
    </source>
</evidence>
<feature type="transmembrane region" description="Helical" evidence="8">
    <location>
        <begin position="61"/>
        <end position="82"/>
    </location>
</feature>
<evidence type="ECO:0000256" key="2">
    <source>
        <dbReference type="ARBA" id="ARBA00007362"/>
    </source>
</evidence>
<evidence type="ECO:0000313" key="11">
    <source>
        <dbReference type="Proteomes" id="UP000320653"/>
    </source>
</evidence>
<proteinExistence type="inferred from homology"/>
<keyword evidence="5 8" id="KW-0812">Transmembrane</keyword>
<feature type="transmembrane region" description="Helical" evidence="8">
    <location>
        <begin position="31"/>
        <end position="49"/>
    </location>
</feature>
<dbReference type="Pfam" id="PF00892">
    <property type="entry name" value="EamA"/>
    <property type="match status" value="1"/>
</dbReference>
<feature type="transmembrane region" description="Helical" evidence="8">
    <location>
        <begin position="201"/>
        <end position="221"/>
    </location>
</feature>
<dbReference type="PANTHER" id="PTHR22911:SF137">
    <property type="entry name" value="SOLUTE CARRIER FAMILY 35 MEMBER G2-RELATED"/>
    <property type="match status" value="1"/>
</dbReference>
<feature type="transmembrane region" description="Helical" evidence="8">
    <location>
        <begin position="94"/>
        <end position="115"/>
    </location>
</feature>
<keyword evidence="3" id="KW-0813">Transport</keyword>
<dbReference type="EMBL" id="VIWP01000002">
    <property type="protein sequence ID" value="TWF56858.1"/>
    <property type="molecule type" value="Genomic_DNA"/>
</dbReference>
<dbReference type="NCBIfam" id="TIGR00688">
    <property type="entry name" value="rarD"/>
    <property type="match status" value="1"/>
</dbReference>
<accession>A0A561R2M1</accession>
<keyword evidence="11" id="KW-1185">Reference proteome</keyword>
<organism evidence="10 11">
    <name type="scientific">Neorhizobium alkalisoli</name>
    <dbReference type="NCBI Taxonomy" id="528178"/>
    <lineage>
        <taxon>Bacteria</taxon>
        <taxon>Pseudomonadati</taxon>
        <taxon>Pseudomonadota</taxon>
        <taxon>Alphaproteobacteria</taxon>
        <taxon>Hyphomicrobiales</taxon>
        <taxon>Rhizobiaceae</taxon>
        <taxon>Rhizobium/Agrobacterium group</taxon>
        <taxon>Neorhizobium</taxon>
    </lineage>
</organism>
<keyword evidence="6 8" id="KW-1133">Transmembrane helix</keyword>
<dbReference type="Proteomes" id="UP000320653">
    <property type="component" value="Unassembled WGS sequence"/>
</dbReference>
<feature type="transmembrane region" description="Helical" evidence="8">
    <location>
        <begin position="290"/>
        <end position="310"/>
    </location>
</feature>
<reference evidence="10 11" key="1">
    <citation type="submission" date="2019-06" db="EMBL/GenBank/DDBJ databases">
        <title>Sorghum-associated microbial communities from plants grown in Nebraska, USA.</title>
        <authorList>
            <person name="Schachtman D."/>
        </authorList>
    </citation>
    <scope>NUCLEOTIDE SEQUENCE [LARGE SCALE GENOMIC DNA]</scope>
    <source>
        <strain evidence="10 11">1225</strain>
    </source>
</reference>
<evidence type="ECO:0000256" key="7">
    <source>
        <dbReference type="ARBA" id="ARBA00023136"/>
    </source>
</evidence>
<dbReference type="InterPro" id="IPR000620">
    <property type="entry name" value="EamA_dom"/>
</dbReference>
<feature type="transmembrane region" description="Helical" evidence="8">
    <location>
        <begin position="233"/>
        <end position="252"/>
    </location>
</feature>
<keyword evidence="4" id="KW-1003">Cell membrane</keyword>
<comment type="similarity">
    <text evidence="2">Belongs to the EamA transporter family.</text>
</comment>
<dbReference type="SUPFAM" id="SSF103481">
    <property type="entry name" value="Multidrug resistance efflux transporter EmrE"/>
    <property type="match status" value="2"/>
</dbReference>
<evidence type="ECO:0000256" key="5">
    <source>
        <dbReference type="ARBA" id="ARBA00022692"/>
    </source>
</evidence>
<protein>
    <submittedName>
        <fullName evidence="10">Chloramphenicol-sensitive protein RarD</fullName>
    </submittedName>
</protein>
<evidence type="ECO:0000256" key="8">
    <source>
        <dbReference type="SAM" id="Phobius"/>
    </source>
</evidence>
<dbReference type="GO" id="GO:0005886">
    <property type="term" value="C:plasma membrane"/>
    <property type="evidence" value="ECO:0007669"/>
    <property type="project" value="UniProtKB-SubCell"/>
</dbReference>
<feature type="transmembrane region" description="Helical" evidence="8">
    <location>
        <begin position="264"/>
        <end position="284"/>
    </location>
</feature>
<evidence type="ECO:0000313" key="10">
    <source>
        <dbReference type="EMBL" id="TWF56858.1"/>
    </source>
</evidence>
<keyword evidence="7 8" id="KW-0472">Membrane</keyword>
<dbReference type="InterPro" id="IPR037185">
    <property type="entry name" value="EmrE-like"/>
</dbReference>
<feature type="transmembrane region" description="Helical" evidence="8">
    <location>
        <begin position="150"/>
        <end position="167"/>
    </location>
</feature>
<comment type="subcellular location">
    <subcellularLocation>
        <location evidence="1">Cell membrane</location>
        <topology evidence="1">Multi-pass membrane protein</topology>
    </subcellularLocation>
</comment>
<evidence type="ECO:0000259" key="9">
    <source>
        <dbReference type="Pfam" id="PF00892"/>
    </source>
</evidence>
<dbReference type="InterPro" id="IPR004626">
    <property type="entry name" value="RarD"/>
</dbReference>
<dbReference type="OrthoDB" id="369870at2"/>
<name>A0A561R2M1_9HYPH</name>
<comment type="caution">
    <text evidence="10">The sequence shown here is derived from an EMBL/GenBank/DDBJ whole genome shotgun (WGS) entry which is preliminary data.</text>
</comment>
<evidence type="ECO:0000256" key="1">
    <source>
        <dbReference type="ARBA" id="ARBA00004651"/>
    </source>
</evidence>
<dbReference type="AlphaFoldDB" id="A0A561R2M1"/>
<evidence type="ECO:0000256" key="3">
    <source>
        <dbReference type="ARBA" id="ARBA00022448"/>
    </source>
</evidence>
<feature type="transmembrane region" description="Helical" evidence="8">
    <location>
        <begin position="173"/>
        <end position="189"/>
    </location>
</feature>
<dbReference type="RefSeq" id="WP_145634836.1">
    <property type="nucleotide sequence ID" value="NZ_VIWP01000002.1"/>
</dbReference>
<feature type="transmembrane region" description="Helical" evidence="8">
    <location>
        <begin position="121"/>
        <end position="143"/>
    </location>
</feature>
<feature type="domain" description="EamA" evidence="9">
    <location>
        <begin position="31"/>
        <end position="166"/>
    </location>
</feature>
<sequence length="316" mass="33909">MSTDHADTVAAPAAPVAASVATPANEDTPRGFAFGLTAYFLWGFLPFYLKAVAHLPALEVLAHRALWSVPVAGIVLLLLGRTKELKTAFRTPRMLGMACVTAAFITGNWGIYVWAVGSGHALDAALGYFINPLFSIFLAAVILKEKLSPLQIAAIGLAFVGVVILTWGAGGLPWVSLALTFTWGFYALFRKTLPIGPNQGFFLEVLLISIPMLPYVIYLEATGQGHFLAGNSYDTVILALAGIVTAGPLMIYANGAKLLKLSTIGIMQYIAPTMIFLIAVFAFHEELSGIKLTAFLFIWAALVVYTTGLLRQKRSA</sequence>